<dbReference type="InterPro" id="IPR036869">
    <property type="entry name" value="J_dom_sf"/>
</dbReference>
<sequence>MISSNDHYEVLGLEKECTEKDIKKNYRKLVMEYHPDRNFGVNEFSDSAFKKIKRAYDVLSDPELKQKYDDKKKLYTKYNNFINKNKDRKDNRDSEYAFSQLIQGRYPEMQKKRVQKDEEKDSESDCPKEENPKDSKEEIKEPDDTNMDSNGITKGPETADPDIPPKGKVENFRQKVYLDKKWRKVTKSEHIIMNPLGERMKVLTRKVQSPDGNCKIRQKITKL</sequence>
<dbReference type="PROSITE" id="PS50076">
    <property type="entry name" value="DNAJ_2"/>
    <property type="match status" value="1"/>
</dbReference>
<dbReference type="Gene3D" id="1.10.287.110">
    <property type="entry name" value="DnaJ domain"/>
    <property type="match status" value="1"/>
</dbReference>
<reference evidence="3" key="1">
    <citation type="submission" date="2023-07" db="EMBL/GenBank/DDBJ databases">
        <authorList>
            <consortium name="AG Swart"/>
            <person name="Singh M."/>
            <person name="Singh A."/>
            <person name="Seah K."/>
            <person name="Emmerich C."/>
        </authorList>
    </citation>
    <scope>NUCLEOTIDE SEQUENCE</scope>
    <source>
        <strain evidence="3">DP1</strain>
    </source>
</reference>
<dbReference type="EMBL" id="CAMPGE010015911">
    <property type="protein sequence ID" value="CAI2374503.1"/>
    <property type="molecule type" value="Genomic_DNA"/>
</dbReference>
<protein>
    <recommendedName>
        <fullName evidence="2">J domain-containing protein</fullName>
    </recommendedName>
</protein>
<gene>
    <name evidence="3" type="ORF">ECRASSUSDP1_LOCUS15856</name>
</gene>
<evidence type="ECO:0000313" key="4">
    <source>
        <dbReference type="Proteomes" id="UP001295684"/>
    </source>
</evidence>
<keyword evidence="4" id="KW-1185">Reference proteome</keyword>
<dbReference type="CDD" id="cd06257">
    <property type="entry name" value="DnaJ"/>
    <property type="match status" value="1"/>
</dbReference>
<dbReference type="PROSITE" id="PS00636">
    <property type="entry name" value="DNAJ_1"/>
    <property type="match status" value="1"/>
</dbReference>
<dbReference type="InterPro" id="IPR050817">
    <property type="entry name" value="DjlA_DnaK_co-chaperone"/>
</dbReference>
<accession>A0AAD1XKQ0</accession>
<dbReference type="PANTHER" id="PTHR24074">
    <property type="entry name" value="CO-CHAPERONE PROTEIN DJLA"/>
    <property type="match status" value="1"/>
</dbReference>
<proteinExistence type="predicted"/>
<dbReference type="PRINTS" id="PR00625">
    <property type="entry name" value="JDOMAIN"/>
</dbReference>
<name>A0AAD1XKQ0_EUPCR</name>
<feature type="domain" description="J" evidence="2">
    <location>
        <begin position="6"/>
        <end position="72"/>
    </location>
</feature>
<dbReference type="Pfam" id="PF00226">
    <property type="entry name" value="DnaJ"/>
    <property type="match status" value="1"/>
</dbReference>
<feature type="region of interest" description="Disordered" evidence="1">
    <location>
        <begin position="100"/>
        <end position="172"/>
    </location>
</feature>
<feature type="compositionally biased region" description="Basic and acidic residues" evidence="1">
    <location>
        <begin position="108"/>
        <end position="143"/>
    </location>
</feature>
<dbReference type="AlphaFoldDB" id="A0AAD1XKQ0"/>
<dbReference type="InterPro" id="IPR018253">
    <property type="entry name" value="DnaJ_domain_CS"/>
</dbReference>
<feature type="compositionally biased region" description="Basic and acidic residues" evidence="1">
    <location>
        <begin position="163"/>
        <end position="172"/>
    </location>
</feature>
<dbReference type="SUPFAM" id="SSF46565">
    <property type="entry name" value="Chaperone J-domain"/>
    <property type="match status" value="1"/>
</dbReference>
<evidence type="ECO:0000259" key="2">
    <source>
        <dbReference type="PROSITE" id="PS50076"/>
    </source>
</evidence>
<evidence type="ECO:0000313" key="3">
    <source>
        <dbReference type="EMBL" id="CAI2374503.1"/>
    </source>
</evidence>
<dbReference type="Proteomes" id="UP001295684">
    <property type="component" value="Unassembled WGS sequence"/>
</dbReference>
<dbReference type="SMART" id="SM00271">
    <property type="entry name" value="DnaJ"/>
    <property type="match status" value="1"/>
</dbReference>
<organism evidence="3 4">
    <name type="scientific">Euplotes crassus</name>
    <dbReference type="NCBI Taxonomy" id="5936"/>
    <lineage>
        <taxon>Eukaryota</taxon>
        <taxon>Sar</taxon>
        <taxon>Alveolata</taxon>
        <taxon>Ciliophora</taxon>
        <taxon>Intramacronucleata</taxon>
        <taxon>Spirotrichea</taxon>
        <taxon>Hypotrichia</taxon>
        <taxon>Euplotida</taxon>
        <taxon>Euplotidae</taxon>
        <taxon>Moneuplotes</taxon>
    </lineage>
</organism>
<dbReference type="InterPro" id="IPR001623">
    <property type="entry name" value="DnaJ_domain"/>
</dbReference>
<comment type="caution">
    <text evidence="3">The sequence shown here is derived from an EMBL/GenBank/DDBJ whole genome shotgun (WGS) entry which is preliminary data.</text>
</comment>
<evidence type="ECO:0000256" key="1">
    <source>
        <dbReference type="SAM" id="MobiDB-lite"/>
    </source>
</evidence>